<reference evidence="8" key="1">
    <citation type="submission" date="2019-07" db="EMBL/GenBank/DDBJ databases">
        <title>Complete Genome Sequences of Vibrion rotiferianus strain AM7.</title>
        <authorList>
            <person name="Miyazaki K."/>
            <person name="Wiseschart A."/>
            <person name="Pootanakit K."/>
            <person name="Ishimori K."/>
            <person name="Kitahara K."/>
        </authorList>
    </citation>
    <scope>NUCLEOTIDE SEQUENCE [LARGE SCALE GENOMIC DNA]</scope>
    <source>
        <strain evidence="8">AM7</strain>
    </source>
</reference>
<evidence type="ECO:0000256" key="1">
    <source>
        <dbReference type="ARBA" id="ARBA00004240"/>
    </source>
</evidence>
<evidence type="ECO:0000256" key="5">
    <source>
        <dbReference type="ARBA" id="ARBA00022824"/>
    </source>
</evidence>
<sequence>MKILVTVGTTRFDALVNAAKALNSEEVFIQHANPKLENEIRNGVVFADNIQDYYQQADLIICHAGAGTIYHLLELGKKLIVVPNFERIDKHQSDLAKYVEKQGYGLVAWDIAQLSALVEQSKNFVPREYQPVKFNKFDEILSFLSQKNKPK</sequence>
<dbReference type="InterPro" id="IPR048097">
    <property type="entry name" value="Cps14G-like"/>
</dbReference>
<dbReference type="InterPro" id="IPR007235">
    <property type="entry name" value="Glyco_trans_28_C"/>
</dbReference>
<dbReference type="GO" id="GO:0006488">
    <property type="term" value="P:dolichol-linked oligosaccharide biosynthetic process"/>
    <property type="evidence" value="ECO:0007669"/>
    <property type="project" value="InterPro"/>
</dbReference>
<evidence type="ECO:0000313" key="7">
    <source>
        <dbReference type="EMBL" id="BBL87607.1"/>
    </source>
</evidence>
<comment type="subcellular location">
    <subcellularLocation>
        <location evidence="1">Endoplasmic reticulum</location>
    </subcellularLocation>
</comment>
<evidence type="ECO:0000256" key="4">
    <source>
        <dbReference type="ARBA" id="ARBA00022679"/>
    </source>
</evidence>
<protein>
    <recommendedName>
        <fullName evidence="6">Glycosyl transferase family 28 C-terminal domain-containing protein</fullName>
    </recommendedName>
</protein>
<organism evidence="7 8">
    <name type="scientific">Vibrio rotiferianus</name>
    <dbReference type="NCBI Taxonomy" id="190895"/>
    <lineage>
        <taxon>Bacteria</taxon>
        <taxon>Pseudomonadati</taxon>
        <taxon>Pseudomonadota</taxon>
        <taxon>Gammaproteobacteria</taxon>
        <taxon>Vibrionales</taxon>
        <taxon>Vibrionaceae</taxon>
        <taxon>Vibrio</taxon>
    </lineage>
</organism>
<dbReference type="NCBIfam" id="NF041548">
    <property type="entry name" value="PssE"/>
    <property type="match status" value="1"/>
</dbReference>
<evidence type="ECO:0000256" key="3">
    <source>
        <dbReference type="ARBA" id="ARBA00022676"/>
    </source>
</evidence>
<dbReference type="Proteomes" id="UP000315115">
    <property type="component" value="Chromosome 1"/>
</dbReference>
<feature type="domain" description="Glycosyl transferase family 28 C-terminal" evidence="6">
    <location>
        <begin position="3"/>
        <end position="120"/>
    </location>
</feature>
<comment type="similarity">
    <text evidence="2">Belongs to the glycosyltransferase 28 family.</text>
</comment>
<keyword evidence="5" id="KW-0256">Endoplasmic reticulum</keyword>
<dbReference type="AlphaFoldDB" id="A0A510I285"/>
<dbReference type="GO" id="GO:0016758">
    <property type="term" value="F:hexosyltransferase activity"/>
    <property type="evidence" value="ECO:0007669"/>
    <property type="project" value="InterPro"/>
</dbReference>
<dbReference type="Pfam" id="PF04101">
    <property type="entry name" value="Glyco_tran_28_C"/>
    <property type="match status" value="1"/>
</dbReference>
<dbReference type="EMBL" id="AP019798">
    <property type="protein sequence ID" value="BBL87607.1"/>
    <property type="molecule type" value="Genomic_DNA"/>
</dbReference>
<dbReference type="SUPFAM" id="SSF53756">
    <property type="entry name" value="UDP-Glycosyltransferase/glycogen phosphorylase"/>
    <property type="match status" value="1"/>
</dbReference>
<keyword evidence="4" id="KW-0808">Transferase</keyword>
<gene>
    <name evidence="7" type="ORF">VroAM7_02600</name>
</gene>
<keyword evidence="3" id="KW-0328">Glycosyltransferase</keyword>
<name>A0A510I285_9VIBR</name>
<evidence type="ECO:0000313" key="8">
    <source>
        <dbReference type="Proteomes" id="UP000315115"/>
    </source>
</evidence>
<evidence type="ECO:0000256" key="2">
    <source>
        <dbReference type="ARBA" id="ARBA00006962"/>
    </source>
</evidence>
<dbReference type="RefSeq" id="WP_143691813.1">
    <property type="nucleotide sequence ID" value="NZ_AP019798.1"/>
</dbReference>
<dbReference type="PANTHER" id="PTHR12867">
    <property type="entry name" value="GLYCOSYL TRANSFERASE-RELATED"/>
    <property type="match status" value="1"/>
</dbReference>
<dbReference type="InterPro" id="IPR039042">
    <property type="entry name" value="Alg13-like"/>
</dbReference>
<proteinExistence type="inferred from homology"/>
<evidence type="ECO:0000259" key="6">
    <source>
        <dbReference type="Pfam" id="PF04101"/>
    </source>
</evidence>
<dbReference type="PANTHER" id="PTHR12867:SF6">
    <property type="entry name" value="N-ACETYLGLUCOSAMINYLDIPHOSPHODOLICHOL N-ACETYLGLUCOSAMINYLTRANSFERASE"/>
    <property type="match status" value="1"/>
</dbReference>
<dbReference type="Gene3D" id="3.40.50.2000">
    <property type="entry name" value="Glycogen Phosphorylase B"/>
    <property type="match status" value="1"/>
</dbReference>
<accession>A0A510I285</accession>